<keyword evidence="3" id="KW-1185">Reference proteome</keyword>
<keyword evidence="1" id="KW-0732">Signal</keyword>
<organism evidence="2 3">
    <name type="scientific">Thermosulfurimonas dismutans</name>
    <dbReference type="NCBI Taxonomy" id="999894"/>
    <lineage>
        <taxon>Bacteria</taxon>
        <taxon>Pseudomonadati</taxon>
        <taxon>Thermodesulfobacteriota</taxon>
        <taxon>Thermodesulfobacteria</taxon>
        <taxon>Thermodesulfobacteriales</taxon>
        <taxon>Thermodesulfobacteriaceae</taxon>
        <taxon>Thermosulfurimonas</taxon>
    </lineage>
</organism>
<comment type="caution">
    <text evidence="2">The sequence shown here is derived from an EMBL/GenBank/DDBJ whole genome shotgun (WGS) entry which is preliminary data.</text>
</comment>
<dbReference type="EMBL" id="LWLG01000001">
    <property type="protein sequence ID" value="OAQ21749.1"/>
    <property type="molecule type" value="Genomic_DNA"/>
</dbReference>
<dbReference type="STRING" id="999894.TDIS_0267"/>
<gene>
    <name evidence="2" type="ORF">TDIS_0267</name>
</gene>
<feature type="chain" id="PRO_5008100255" description="Ig-like domain-containing protein" evidence="1">
    <location>
        <begin position="23"/>
        <end position="250"/>
    </location>
</feature>
<reference evidence="2 3" key="1">
    <citation type="submission" date="2016-04" db="EMBL/GenBank/DDBJ databases">
        <title>Genome analysis of Thermosulfurimonas dismutans, the first thermophilic sulfur-disproportionating bacterium of the phylum Thermodesulfobacteria.</title>
        <authorList>
            <person name="Mardanov A.V."/>
            <person name="Beletsky A.V."/>
            <person name="Kadnikov V.V."/>
            <person name="Slobodkin A.I."/>
            <person name="Ravin N.V."/>
        </authorList>
    </citation>
    <scope>NUCLEOTIDE SEQUENCE [LARGE SCALE GENOMIC DNA]</scope>
    <source>
        <strain evidence="2 3">S95</strain>
    </source>
</reference>
<protein>
    <recommendedName>
        <fullName evidence="4">Ig-like domain-containing protein</fullName>
    </recommendedName>
</protein>
<dbReference type="AlphaFoldDB" id="A0A179D7N9"/>
<evidence type="ECO:0000313" key="2">
    <source>
        <dbReference type="EMBL" id="OAQ21749.1"/>
    </source>
</evidence>
<evidence type="ECO:0008006" key="4">
    <source>
        <dbReference type="Google" id="ProtNLM"/>
    </source>
</evidence>
<proteinExistence type="predicted"/>
<evidence type="ECO:0000256" key="1">
    <source>
        <dbReference type="SAM" id="SignalP"/>
    </source>
</evidence>
<name>A0A179D7N9_9BACT</name>
<dbReference type="RefSeq" id="WP_068668497.1">
    <property type="nucleotide sequence ID" value="NZ_LWLG01000001.1"/>
</dbReference>
<accession>A0A179D7N9</accession>
<dbReference type="Proteomes" id="UP000078390">
    <property type="component" value="Unassembled WGS sequence"/>
</dbReference>
<dbReference type="PATRIC" id="fig|999894.6.peg.268"/>
<sequence length="250" mass="27481">MKRIWQALMMAILLGAAVSTWAMPTKIVVGIKARDAKFIGTSMGGVLVMIQDVETGELLAKGYAQGSTGNTKLLMETPKERYTKLIVDHTARFEANLDLKEPRKIKIIARGPLAQPQAVNEVSVTTWVVPGKDINELVLEMPGLVVRALSPSAHTMIKGPANVEVVASVTPMCGCPVNPKFYWKPENYEVAVIVKKNGQYFNTYPLKFSGKTNIFQTDLQLDKGVYEFIVYAYDAKTGNTGVDKTTVIVK</sequence>
<evidence type="ECO:0000313" key="3">
    <source>
        <dbReference type="Proteomes" id="UP000078390"/>
    </source>
</evidence>
<dbReference type="OrthoDB" id="9770889at2"/>
<feature type="signal peptide" evidence="1">
    <location>
        <begin position="1"/>
        <end position="22"/>
    </location>
</feature>